<gene>
    <name evidence="1" type="ORF">P5673_003552</name>
</gene>
<protein>
    <submittedName>
        <fullName evidence="1">Skeletal organic matrix protein 5</fullName>
    </submittedName>
</protein>
<sequence length="348" mass="37789">MNGRDRTPSAFIQVLKMCPGSRIFAKIVILLAVDSANSLQANTSTIHSSPTSKCSKLASNNCNCNCNVHTSSISDPALVTLEDKLDHIISLVNKTAAIPQLPPTLIPAAADPVFSCKDQFDKDNSSQSKVYELTFGSQKLPVYCHMGNFGCGQGGWTLAMKTDGIKVFGHIFCNSSLCNFFRRTGHVHASIKLHIKFHNALPLSYQAAWELINKLCICLGMKRIGQKINFIVIRKNATSLFSLIADGIYRATSLGRDKWKSLIGNDASLQLHCDKEGFNTVGFRTETAKARIGFLGNNQNHCGLCDSRIGFGTGGTPDDSGTCGNEAADRYSDNGPKSIKTMGYILVQ</sequence>
<dbReference type="Proteomes" id="UP001249851">
    <property type="component" value="Unassembled WGS sequence"/>
</dbReference>
<reference evidence="1" key="1">
    <citation type="journal article" date="2023" name="G3 (Bethesda)">
        <title>Whole genome assembly and annotation of the endangered Caribbean coral Acropora cervicornis.</title>
        <authorList>
            <person name="Selwyn J.D."/>
            <person name="Vollmer S.V."/>
        </authorList>
    </citation>
    <scope>NUCLEOTIDE SEQUENCE</scope>
    <source>
        <strain evidence="1">K2</strain>
    </source>
</reference>
<comment type="caution">
    <text evidence="1">The sequence shown here is derived from an EMBL/GenBank/DDBJ whole genome shotgun (WGS) entry which is preliminary data.</text>
</comment>
<organism evidence="1 2">
    <name type="scientific">Acropora cervicornis</name>
    <name type="common">Staghorn coral</name>
    <dbReference type="NCBI Taxonomy" id="6130"/>
    <lineage>
        <taxon>Eukaryota</taxon>
        <taxon>Metazoa</taxon>
        <taxon>Cnidaria</taxon>
        <taxon>Anthozoa</taxon>
        <taxon>Hexacorallia</taxon>
        <taxon>Scleractinia</taxon>
        <taxon>Astrocoeniina</taxon>
        <taxon>Acroporidae</taxon>
        <taxon>Acropora</taxon>
    </lineage>
</organism>
<keyword evidence="2" id="KW-1185">Reference proteome</keyword>
<accession>A0AAD9R184</accession>
<proteinExistence type="predicted"/>
<dbReference type="EMBL" id="JARQWQ010000006">
    <property type="protein sequence ID" value="KAK2571013.1"/>
    <property type="molecule type" value="Genomic_DNA"/>
</dbReference>
<reference evidence="1" key="2">
    <citation type="journal article" date="2023" name="Science">
        <title>Genomic signatures of disease resistance in endangered staghorn corals.</title>
        <authorList>
            <person name="Vollmer S.V."/>
            <person name="Selwyn J.D."/>
            <person name="Despard B.A."/>
            <person name="Roesel C.L."/>
        </authorList>
    </citation>
    <scope>NUCLEOTIDE SEQUENCE</scope>
    <source>
        <strain evidence="1">K2</strain>
    </source>
</reference>
<evidence type="ECO:0000313" key="2">
    <source>
        <dbReference type="Proteomes" id="UP001249851"/>
    </source>
</evidence>
<dbReference type="AlphaFoldDB" id="A0AAD9R184"/>
<name>A0AAD9R184_ACRCE</name>
<evidence type="ECO:0000313" key="1">
    <source>
        <dbReference type="EMBL" id="KAK2571013.1"/>
    </source>
</evidence>